<dbReference type="AlphaFoldDB" id="A0AA38T9W1"/>
<name>A0AA38T9W1_9ASTR</name>
<dbReference type="PROSITE" id="PS51471">
    <property type="entry name" value="FE2OG_OXY"/>
    <property type="match status" value="1"/>
</dbReference>
<dbReference type="InterPro" id="IPR005123">
    <property type="entry name" value="Oxoglu/Fe-dep_dioxygenase_dom"/>
</dbReference>
<dbReference type="InterPro" id="IPR044861">
    <property type="entry name" value="IPNS-like_FE2OG_OXY"/>
</dbReference>
<evidence type="ECO:0000256" key="3">
    <source>
        <dbReference type="ARBA" id="ARBA00023002"/>
    </source>
</evidence>
<dbReference type="Gene3D" id="2.60.120.330">
    <property type="entry name" value="B-lactam Antibiotic, Isopenicillin N Synthase, Chain"/>
    <property type="match status" value="1"/>
</dbReference>
<evidence type="ECO:0000256" key="1">
    <source>
        <dbReference type="ARBA" id="ARBA00008056"/>
    </source>
</evidence>
<keyword evidence="2" id="KW-0479">Metal-binding</keyword>
<dbReference type="PANTHER" id="PTHR10209:SF859">
    <property type="entry name" value="OS03G0690500 PROTEIN"/>
    <property type="match status" value="1"/>
</dbReference>
<dbReference type="InterPro" id="IPR027443">
    <property type="entry name" value="IPNS-like_sf"/>
</dbReference>
<sequence>MHRDAPDQWRLELEVNTKGVTFDETSTKSPFEHVAVRLKTNTFAKVIVSLPYITYFKKPLICREILNEYSDHIVKLGFSLLELFSEALGLKPNHLEKLDCAQGLFLVGHYYPPCPEPELTLGTNCHTDAGFFTILLQDLLGGLQVLHKNDWVNVSPLPGALVVNIADLLQARLCYYHQTHLS</sequence>
<evidence type="ECO:0000259" key="5">
    <source>
        <dbReference type="PROSITE" id="PS51471"/>
    </source>
</evidence>
<dbReference type="EMBL" id="JARYMX010000005">
    <property type="protein sequence ID" value="KAJ9547482.1"/>
    <property type="molecule type" value="Genomic_DNA"/>
</dbReference>
<dbReference type="SUPFAM" id="SSF51197">
    <property type="entry name" value="Clavaminate synthase-like"/>
    <property type="match status" value="1"/>
</dbReference>
<reference evidence="6" key="1">
    <citation type="submission" date="2023-03" db="EMBL/GenBank/DDBJ databases">
        <title>Chromosome-scale reference genome and RAD-based genetic map of yellow starthistle (Centaurea solstitialis) reveal putative structural variation and QTLs associated with invader traits.</title>
        <authorList>
            <person name="Reatini B."/>
            <person name="Cang F.A."/>
            <person name="Jiang Q."/>
            <person name="Mckibben M.T.W."/>
            <person name="Barker M.S."/>
            <person name="Rieseberg L.H."/>
            <person name="Dlugosch K.M."/>
        </authorList>
    </citation>
    <scope>NUCLEOTIDE SEQUENCE</scope>
    <source>
        <strain evidence="6">CAN-66</strain>
        <tissue evidence="6">Leaf</tissue>
    </source>
</reference>
<evidence type="ECO:0000313" key="6">
    <source>
        <dbReference type="EMBL" id="KAJ9547482.1"/>
    </source>
</evidence>
<proteinExistence type="inferred from homology"/>
<dbReference type="Pfam" id="PF03171">
    <property type="entry name" value="2OG-FeII_Oxy"/>
    <property type="match status" value="1"/>
</dbReference>
<keyword evidence="4" id="KW-0408">Iron</keyword>
<keyword evidence="3" id="KW-0560">Oxidoreductase</keyword>
<keyword evidence="7" id="KW-1185">Reference proteome</keyword>
<comment type="similarity">
    <text evidence="1">Belongs to the iron/ascorbate-dependent oxidoreductase family.</text>
</comment>
<dbReference type="GO" id="GO:0051213">
    <property type="term" value="F:dioxygenase activity"/>
    <property type="evidence" value="ECO:0007669"/>
    <property type="project" value="UniProtKB-ARBA"/>
</dbReference>
<evidence type="ECO:0000256" key="4">
    <source>
        <dbReference type="ARBA" id="ARBA00023004"/>
    </source>
</evidence>
<dbReference type="Proteomes" id="UP001172457">
    <property type="component" value="Chromosome 5"/>
</dbReference>
<dbReference type="PANTHER" id="PTHR10209">
    <property type="entry name" value="OXIDOREDUCTASE, 2OG-FE II OXYGENASE FAMILY PROTEIN"/>
    <property type="match status" value="1"/>
</dbReference>
<accession>A0AA38T9W1</accession>
<dbReference type="GO" id="GO:0046872">
    <property type="term" value="F:metal ion binding"/>
    <property type="evidence" value="ECO:0007669"/>
    <property type="project" value="UniProtKB-KW"/>
</dbReference>
<gene>
    <name evidence="6" type="ORF">OSB04_020025</name>
</gene>
<evidence type="ECO:0000313" key="7">
    <source>
        <dbReference type="Proteomes" id="UP001172457"/>
    </source>
</evidence>
<feature type="domain" description="Fe2OG dioxygenase" evidence="5">
    <location>
        <begin position="100"/>
        <end position="182"/>
    </location>
</feature>
<comment type="caution">
    <text evidence="6">The sequence shown here is derived from an EMBL/GenBank/DDBJ whole genome shotgun (WGS) entry which is preliminary data.</text>
</comment>
<protein>
    <recommendedName>
        <fullName evidence="5">Fe2OG dioxygenase domain-containing protein</fullName>
    </recommendedName>
</protein>
<evidence type="ECO:0000256" key="2">
    <source>
        <dbReference type="ARBA" id="ARBA00022723"/>
    </source>
</evidence>
<organism evidence="6 7">
    <name type="scientific">Centaurea solstitialis</name>
    <name type="common">yellow star-thistle</name>
    <dbReference type="NCBI Taxonomy" id="347529"/>
    <lineage>
        <taxon>Eukaryota</taxon>
        <taxon>Viridiplantae</taxon>
        <taxon>Streptophyta</taxon>
        <taxon>Embryophyta</taxon>
        <taxon>Tracheophyta</taxon>
        <taxon>Spermatophyta</taxon>
        <taxon>Magnoliopsida</taxon>
        <taxon>eudicotyledons</taxon>
        <taxon>Gunneridae</taxon>
        <taxon>Pentapetalae</taxon>
        <taxon>asterids</taxon>
        <taxon>campanulids</taxon>
        <taxon>Asterales</taxon>
        <taxon>Asteraceae</taxon>
        <taxon>Carduoideae</taxon>
        <taxon>Cardueae</taxon>
        <taxon>Centaureinae</taxon>
        <taxon>Centaurea</taxon>
    </lineage>
</organism>